<dbReference type="OrthoDB" id="4388755at2759"/>
<proteinExistence type="predicted"/>
<dbReference type="PROSITE" id="PS51257">
    <property type="entry name" value="PROKAR_LIPOPROTEIN"/>
    <property type="match status" value="1"/>
</dbReference>
<dbReference type="Proteomes" id="UP000756346">
    <property type="component" value="Unassembled WGS sequence"/>
</dbReference>
<feature type="domain" description="Apple" evidence="4">
    <location>
        <begin position="393"/>
        <end position="420"/>
    </location>
</feature>
<dbReference type="Pfam" id="PF00024">
    <property type="entry name" value="PAN_1"/>
    <property type="match status" value="1"/>
</dbReference>
<evidence type="ECO:0000313" key="6">
    <source>
        <dbReference type="Proteomes" id="UP000756346"/>
    </source>
</evidence>
<dbReference type="RefSeq" id="XP_046008149.1">
    <property type="nucleotide sequence ID" value="XM_046161145.1"/>
</dbReference>
<dbReference type="Pfam" id="PF14295">
    <property type="entry name" value="PAN_4"/>
    <property type="match status" value="4"/>
</dbReference>
<feature type="chain" id="PRO_5040176614" description="Apple domain-containing protein" evidence="2">
    <location>
        <begin position="26"/>
        <end position="579"/>
    </location>
</feature>
<feature type="region of interest" description="Disordered" evidence="1">
    <location>
        <begin position="116"/>
        <end position="148"/>
    </location>
</feature>
<comment type="caution">
    <text evidence="5">The sequence shown here is derived from an EMBL/GenBank/DDBJ whole genome shotgun (WGS) entry which is preliminary data.</text>
</comment>
<evidence type="ECO:0000256" key="1">
    <source>
        <dbReference type="SAM" id="MobiDB-lite"/>
    </source>
</evidence>
<feature type="signal peptide" evidence="2">
    <location>
        <begin position="1"/>
        <end position="25"/>
    </location>
</feature>
<dbReference type="InterPro" id="IPR003609">
    <property type="entry name" value="Pan_app"/>
</dbReference>
<dbReference type="GeneID" id="70190691"/>
<gene>
    <name evidence="5" type="ORF">B0I36DRAFT_387133</name>
</gene>
<evidence type="ECO:0000259" key="4">
    <source>
        <dbReference type="Pfam" id="PF14295"/>
    </source>
</evidence>
<dbReference type="AlphaFoldDB" id="A0A9P8XXF2"/>
<feature type="compositionally biased region" description="Low complexity" evidence="1">
    <location>
        <begin position="120"/>
        <end position="145"/>
    </location>
</feature>
<dbReference type="EMBL" id="JAGTJQ010000009">
    <property type="protein sequence ID" value="KAH7024601.1"/>
    <property type="molecule type" value="Genomic_DNA"/>
</dbReference>
<protein>
    <recommendedName>
        <fullName evidence="3 4">Apple domain-containing protein</fullName>
    </recommendedName>
</protein>
<feature type="domain" description="Apple" evidence="4">
    <location>
        <begin position="186"/>
        <end position="214"/>
    </location>
</feature>
<keyword evidence="2" id="KW-0732">Signal</keyword>
<evidence type="ECO:0000313" key="5">
    <source>
        <dbReference type="EMBL" id="KAH7024601.1"/>
    </source>
</evidence>
<name>A0A9P8XXF2_9PEZI</name>
<sequence length="579" mass="61779">MKAAISRKLAVLAVCLSTFSSAAMGASCPENDGEEVKAPGKVYKLWCKHAQGAANSITKPCSSIDECAQLCAAAGNDCLHGQFQVKTNECFLRSNVGSKTPQTYANGHVLQWIRDEPIDPVDGSDGTGTTTPPPSTDDGTPTDGSGLDKHGNKLVYKCGDDHGDYFEADNGRVFKLYCSHGSYIADIDSFASTSLRECAEKCALRSDCKQVDFDGTTCHIKGASKTPASWTGHVWVATTCPKTRATAQNKDPATTTDVTCPQNDGKIFEGSDGTWFYNQCCADTDAASVLGYKTAKDQKDCAELCVQDKACKSALFVTETGGQPENCKLYGHGSFSTTVAEGAHYMFVTDPPTSAAKLSESKLCSTECPGADGQIYASVTGENYQMFCKKRHGTNYLKIERRPNFEACIASCAATPACDSADYEPRTKKCFFSNDNNLPTIDAPAFMSAHSLGCAGACASCNKDKGCNATKEALGADEASCPDNDGEIITSNLLDFRLQCKHCFTSATGSYWSLPGKTVEDCAAHCAKDSRCVGVNLIKDACWMHPARGVDGNEVGFKKSDECHAMAPFDRGHADKPTA</sequence>
<accession>A0A9P8XXF2</accession>
<evidence type="ECO:0000259" key="3">
    <source>
        <dbReference type="Pfam" id="PF00024"/>
    </source>
</evidence>
<keyword evidence="6" id="KW-1185">Reference proteome</keyword>
<reference evidence="5" key="1">
    <citation type="journal article" date="2021" name="Nat. Commun.">
        <title>Genetic determinants of endophytism in the Arabidopsis root mycobiome.</title>
        <authorList>
            <person name="Mesny F."/>
            <person name="Miyauchi S."/>
            <person name="Thiergart T."/>
            <person name="Pickel B."/>
            <person name="Atanasova L."/>
            <person name="Karlsson M."/>
            <person name="Huettel B."/>
            <person name="Barry K.W."/>
            <person name="Haridas S."/>
            <person name="Chen C."/>
            <person name="Bauer D."/>
            <person name="Andreopoulos W."/>
            <person name="Pangilinan J."/>
            <person name="LaButti K."/>
            <person name="Riley R."/>
            <person name="Lipzen A."/>
            <person name="Clum A."/>
            <person name="Drula E."/>
            <person name="Henrissat B."/>
            <person name="Kohler A."/>
            <person name="Grigoriev I.V."/>
            <person name="Martin F.M."/>
            <person name="Hacquard S."/>
        </authorList>
    </citation>
    <scope>NUCLEOTIDE SEQUENCE</scope>
    <source>
        <strain evidence="5">MPI-CAGE-CH-0230</strain>
    </source>
</reference>
<organism evidence="5 6">
    <name type="scientific">Microdochium trichocladiopsis</name>
    <dbReference type="NCBI Taxonomy" id="1682393"/>
    <lineage>
        <taxon>Eukaryota</taxon>
        <taxon>Fungi</taxon>
        <taxon>Dikarya</taxon>
        <taxon>Ascomycota</taxon>
        <taxon>Pezizomycotina</taxon>
        <taxon>Sordariomycetes</taxon>
        <taxon>Xylariomycetidae</taxon>
        <taxon>Xylariales</taxon>
        <taxon>Microdochiaceae</taxon>
        <taxon>Microdochium</taxon>
    </lineage>
</organism>
<feature type="domain" description="Apple" evidence="4">
    <location>
        <begin position="517"/>
        <end position="539"/>
    </location>
</feature>
<evidence type="ECO:0000256" key="2">
    <source>
        <dbReference type="SAM" id="SignalP"/>
    </source>
</evidence>
<feature type="domain" description="Apple" evidence="4">
    <location>
        <begin position="295"/>
        <end position="329"/>
    </location>
</feature>
<feature type="domain" description="Apple" evidence="3">
    <location>
        <begin position="56"/>
        <end position="103"/>
    </location>
</feature>